<feature type="region of interest" description="Disordered" evidence="1">
    <location>
        <begin position="1"/>
        <end position="43"/>
    </location>
</feature>
<name>A0A392S6H4_9FABA</name>
<keyword evidence="3" id="KW-1185">Reference proteome</keyword>
<sequence length="61" mass="7210">MKQNKSKETEAMTMKERGATKEGNRHDIAEIRGKRRHMEERNRRSGFPIPSLLRKVKAILY</sequence>
<dbReference type="EMBL" id="LXQA010321900">
    <property type="protein sequence ID" value="MCI43784.1"/>
    <property type="molecule type" value="Genomic_DNA"/>
</dbReference>
<reference evidence="2 3" key="1">
    <citation type="journal article" date="2018" name="Front. Plant Sci.">
        <title>Red Clover (Trifolium pratense) and Zigzag Clover (T. medium) - A Picture of Genomic Similarities and Differences.</title>
        <authorList>
            <person name="Dluhosova J."/>
            <person name="Istvanek J."/>
            <person name="Nedelnik J."/>
            <person name="Repkova J."/>
        </authorList>
    </citation>
    <scope>NUCLEOTIDE SEQUENCE [LARGE SCALE GENOMIC DNA]</scope>
    <source>
        <strain evidence="3">cv. 10/8</strain>
        <tissue evidence="2">Leaf</tissue>
    </source>
</reference>
<dbReference type="AlphaFoldDB" id="A0A392S6H4"/>
<evidence type="ECO:0000256" key="1">
    <source>
        <dbReference type="SAM" id="MobiDB-lite"/>
    </source>
</evidence>
<evidence type="ECO:0000313" key="2">
    <source>
        <dbReference type="EMBL" id="MCI43784.1"/>
    </source>
</evidence>
<proteinExistence type="predicted"/>
<protein>
    <submittedName>
        <fullName evidence="2">Uncharacterized protein</fullName>
    </submittedName>
</protein>
<evidence type="ECO:0000313" key="3">
    <source>
        <dbReference type="Proteomes" id="UP000265520"/>
    </source>
</evidence>
<dbReference type="Proteomes" id="UP000265520">
    <property type="component" value="Unassembled WGS sequence"/>
</dbReference>
<organism evidence="2 3">
    <name type="scientific">Trifolium medium</name>
    <dbReference type="NCBI Taxonomy" id="97028"/>
    <lineage>
        <taxon>Eukaryota</taxon>
        <taxon>Viridiplantae</taxon>
        <taxon>Streptophyta</taxon>
        <taxon>Embryophyta</taxon>
        <taxon>Tracheophyta</taxon>
        <taxon>Spermatophyta</taxon>
        <taxon>Magnoliopsida</taxon>
        <taxon>eudicotyledons</taxon>
        <taxon>Gunneridae</taxon>
        <taxon>Pentapetalae</taxon>
        <taxon>rosids</taxon>
        <taxon>fabids</taxon>
        <taxon>Fabales</taxon>
        <taxon>Fabaceae</taxon>
        <taxon>Papilionoideae</taxon>
        <taxon>50 kb inversion clade</taxon>
        <taxon>NPAAA clade</taxon>
        <taxon>Hologalegina</taxon>
        <taxon>IRL clade</taxon>
        <taxon>Trifolieae</taxon>
        <taxon>Trifolium</taxon>
    </lineage>
</organism>
<accession>A0A392S6H4</accession>
<comment type="caution">
    <text evidence="2">The sequence shown here is derived from an EMBL/GenBank/DDBJ whole genome shotgun (WGS) entry which is preliminary data.</text>
</comment>